<reference evidence="1 2" key="1">
    <citation type="submission" date="2018-05" db="EMBL/GenBank/DDBJ databases">
        <title>complete genome sequence of Aquabacterium olei NBRC 110486.</title>
        <authorList>
            <person name="Tang B."/>
            <person name="Chang J."/>
            <person name="Zhang L."/>
            <person name="Yang H."/>
        </authorList>
    </citation>
    <scope>NUCLEOTIDE SEQUENCE [LARGE SCALE GENOMIC DNA]</scope>
    <source>
        <strain evidence="1 2">NBRC 110486</strain>
    </source>
</reference>
<protein>
    <recommendedName>
        <fullName evidence="3">Chromosome partitioning protein ParB</fullName>
    </recommendedName>
</protein>
<dbReference type="EMBL" id="CP029210">
    <property type="protein sequence ID" value="AWI52726.1"/>
    <property type="molecule type" value="Genomic_DNA"/>
</dbReference>
<gene>
    <name evidence="1" type="ORF">DEH84_04285</name>
</gene>
<dbReference type="Proteomes" id="UP000244892">
    <property type="component" value="Chromosome"/>
</dbReference>
<dbReference type="KEGG" id="aon:DEH84_04285"/>
<dbReference type="RefSeq" id="WP_109035080.1">
    <property type="nucleotide sequence ID" value="NZ_CP029210.1"/>
</dbReference>
<dbReference type="AlphaFoldDB" id="A0A2U8FQZ4"/>
<evidence type="ECO:0000313" key="1">
    <source>
        <dbReference type="EMBL" id="AWI52726.1"/>
    </source>
</evidence>
<sequence length="93" mass="10192">MKKTDLEKNKGLKIMGQMRQAGSPSRFGVAAQAVPDRREQRKLDQAAGLVPFAVKLPQDLITRLRERAEAEHRPLHELTAALLDAALAAPPAD</sequence>
<name>A0A2U8FQZ4_9BURK</name>
<evidence type="ECO:0008006" key="3">
    <source>
        <dbReference type="Google" id="ProtNLM"/>
    </source>
</evidence>
<dbReference type="OrthoDB" id="8564304at2"/>
<organism evidence="1 2">
    <name type="scientific">Aquabacterium olei</name>
    <dbReference type="NCBI Taxonomy" id="1296669"/>
    <lineage>
        <taxon>Bacteria</taxon>
        <taxon>Pseudomonadati</taxon>
        <taxon>Pseudomonadota</taxon>
        <taxon>Betaproteobacteria</taxon>
        <taxon>Burkholderiales</taxon>
        <taxon>Aquabacterium</taxon>
    </lineage>
</organism>
<evidence type="ECO:0000313" key="2">
    <source>
        <dbReference type="Proteomes" id="UP000244892"/>
    </source>
</evidence>
<accession>A0A2U8FQZ4</accession>
<proteinExistence type="predicted"/>
<keyword evidence="2" id="KW-1185">Reference proteome</keyword>